<protein>
    <submittedName>
        <fullName evidence="2">Uncharacterized protein</fullName>
    </submittedName>
</protein>
<dbReference type="KEGG" id="fpa:FPR_26540"/>
<evidence type="ECO:0000256" key="1">
    <source>
        <dbReference type="SAM" id="MobiDB-lite"/>
    </source>
</evidence>
<sequence length="48" mass="5781">MDNSKKRHDGGAYRRFDTLTTLYCRPCKDRRKSRQTQQHKKKKGRKNG</sequence>
<feature type="region of interest" description="Disordered" evidence="1">
    <location>
        <begin position="27"/>
        <end position="48"/>
    </location>
</feature>
<feature type="compositionally biased region" description="Basic residues" evidence="1">
    <location>
        <begin position="28"/>
        <end position="48"/>
    </location>
</feature>
<reference evidence="2 3" key="1">
    <citation type="submission" date="2010-03" db="EMBL/GenBank/DDBJ databases">
        <title>The genome sequence of Faecalibacterium prausnitzii SL3/3.</title>
        <authorList>
            <consortium name="metaHIT consortium -- http://www.metahit.eu/"/>
            <person name="Pajon A."/>
            <person name="Turner K."/>
            <person name="Parkhill J."/>
            <person name="Duncan S."/>
            <person name="Flint H."/>
        </authorList>
    </citation>
    <scope>NUCLEOTIDE SEQUENCE [LARGE SCALE GENOMIC DNA]</scope>
    <source>
        <strain evidence="2 3">SL3/3</strain>
    </source>
</reference>
<gene>
    <name evidence="2" type="ORF">FPR_26540</name>
</gene>
<name>D4K5C1_9FIRM</name>
<dbReference type="HOGENOM" id="CLU_3153047_0_0_9"/>
<dbReference type="AlphaFoldDB" id="D4K5C1"/>
<organism evidence="2 3">
    <name type="scientific">Faecalibacterium prausnitzii SL3/3</name>
    <dbReference type="NCBI Taxonomy" id="657322"/>
    <lineage>
        <taxon>Bacteria</taxon>
        <taxon>Bacillati</taxon>
        <taxon>Bacillota</taxon>
        <taxon>Clostridia</taxon>
        <taxon>Eubacteriales</taxon>
        <taxon>Oscillospiraceae</taxon>
        <taxon>Faecalibacterium</taxon>
    </lineage>
</organism>
<dbReference type="EMBL" id="FP929046">
    <property type="protein sequence ID" value="CBL02780.1"/>
    <property type="molecule type" value="Genomic_DNA"/>
</dbReference>
<dbReference type="PATRIC" id="fig|657322.3.peg.2526"/>
<reference evidence="2 3" key="2">
    <citation type="submission" date="2010-03" db="EMBL/GenBank/DDBJ databases">
        <authorList>
            <person name="Pajon A."/>
        </authorList>
    </citation>
    <scope>NUCLEOTIDE SEQUENCE [LARGE SCALE GENOMIC DNA]</scope>
    <source>
        <strain evidence="2 3">SL3/3</strain>
    </source>
</reference>
<proteinExistence type="predicted"/>
<evidence type="ECO:0000313" key="3">
    <source>
        <dbReference type="Proteomes" id="UP000007059"/>
    </source>
</evidence>
<dbReference type="Proteomes" id="UP000007059">
    <property type="component" value="Chromosome"/>
</dbReference>
<evidence type="ECO:0000313" key="2">
    <source>
        <dbReference type="EMBL" id="CBL02780.1"/>
    </source>
</evidence>
<accession>D4K5C1</accession>